<dbReference type="Proteomes" id="UP001143674">
    <property type="component" value="Unassembled WGS sequence"/>
</dbReference>
<dbReference type="EMBL" id="JAIVEX010000004">
    <property type="protein sequence ID" value="MDB0521812.1"/>
    <property type="molecule type" value="Genomic_DNA"/>
</dbReference>
<name>A0AAE3NDY6_RALSL</name>
<keyword evidence="1" id="KW-0732">Signal</keyword>
<evidence type="ECO:0000256" key="1">
    <source>
        <dbReference type="SAM" id="SignalP"/>
    </source>
</evidence>
<evidence type="ECO:0000313" key="3">
    <source>
        <dbReference type="Proteomes" id="UP001143674"/>
    </source>
</evidence>
<evidence type="ECO:0000313" key="2">
    <source>
        <dbReference type="EMBL" id="MDB0521812.1"/>
    </source>
</evidence>
<gene>
    <name evidence="2" type="ORF">LBW55_09320</name>
</gene>
<protein>
    <submittedName>
        <fullName evidence="2">Uncharacterized protein</fullName>
    </submittedName>
</protein>
<comment type="caution">
    <text evidence="2">The sequence shown here is derived from an EMBL/GenBank/DDBJ whole genome shotgun (WGS) entry which is preliminary data.</text>
</comment>
<reference evidence="2" key="1">
    <citation type="submission" date="2021-09" db="EMBL/GenBank/DDBJ databases">
        <title>Genomic analysis of Ralstonia spp.</title>
        <authorList>
            <person name="Aburjaile F."/>
            <person name="Ariute J.C."/>
            <person name="Pais A.K.L."/>
            <person name="Albuquerque G.M.R."/>
            <person name="Silva A.M.F."/>
            <person name="Brenig B."/>
            <person name="Azevedo V."/>
            <person name="Matiuzzi M."/>
            <person name="Ramos R."/>
            <person name="Goes-Neto A."/>
            <person name="Soares S."/>
            <person name="Iseppon A.M.B."/>
            <person name="Souza E."/>
            <person name="Gama M."/>
        </authorList>
    </citation>
    <scope>NUCLEOTIDE SEQUENCE</scope>
    <source>
        <strain evidence="2">B4</strain>
    </source>
</reference>
<proteinExistence type="predicted"/>
<feature type="signal peptide" evidence="1">
    <location>
        <begin position="1"/>
        <end position="20"/>
    </location>
</feature>
<dbReference type="RefSeq" id="WP_184851418.1">
    <property type="nucleotide sequence ID" value="NZ_JABZEH010000002.1"/>
</dbReference>
<dbReference type="AlphaFoldDB" id="A0AAE3NDY6"/>
<accession>A0AAE3NDY6</accession>
<organism evidence="2 3">
    <name type="scientific">Ralstonia solanacearum</name>
    <name type="common">Pseudomonas solanacearum</name>
    <dbReference type="NCBI Taxonomy" id="305"/>
    <lineage>
        <taxon>Bacteria</taxon>
        <taxon>Pseudomonadati</taxon>
        <taxon>Pseudomonadota</taxon>
        <taxon>Betaproteobacteria</taxon>
        <taxon>Burkholderiales</taxon>
        <taxon>Burkholderiaceae</taxon>
        <taxon>Ralstonia</taxon>
        <taxon>Ralstonia solanacearum species complex</taxon>
    </lineage>
</organism>
<sequence length="157" mass="16423">MKLLAAIFFPLLVLPLDALAGSCPAVPAQIAKAIRQHIITLQASEYCAGRTVKTENGITVAIYTAEGACAGENPRANPGTCSNNWARYMVALSGRRITPPVEVGGKGDLADRDVKISDGTIEVSGLSIGPNDSMCCPSVPGKKKFKISPSGLSEIRP</sequence>
<feature type="chain" id="PRO_5042095822" evidence="1">
    <location>
        <begin position="21"/>
        <end position="157"/>
    </location>
</feature>